<name>A0A7Z7FMH1_9HYPH</name>
<organism evidence="1 2">
    <name type="scientific">Agrobacterium fabrum</name>
    <dbReference type="NCBI Taxonomy" id="1176649"/>
    <lineage>
        <taxon>Bacteria</taxon>
        <taxon>Pseudomonadati</taxon>
        <taxon>Pseudomonadota</taxon>
        <taxon>Alphaproteobacteria</taxon>
        <taxon>Hyphomicrobiales</taxon>
        <taxon>Rhizobiaceae</taxon>
        <taxon>Rhizobium/Agrobacterium group</taxon>
        <taxon>Agrobacterium</taxon>
        <taxon>Agrobacterium tumefaciens complex</taxon>
    </lineage>
</organism>
<protein>
    <submittedName>
        <fullName evidence="1">Uncharacterized protein</fullName>
    </submittedName>
</protein>
<accession>A0A7Z7FMH1</accession>
<comment type="caution">
    <text evidence="1">The sequence shown here is derived from an EMBL/GenBank/DDBJ whole genome shotgun (WGS) entry which is preliminary data.</text>
</comment>
<dbReference type="AlphaFoldDB" id="A0A7Z7FMH1"/>
<dbReference type="Proteomes" id="UP000198917">
    <property type="component" value="Unassembled WGS sequence"/>
</dbReference>
<evidence type="ECO:0000313" key="1">
    <source>
        <dbReference type="EMBL" id="SDJ24830.1"/>
    </source>
</evidence>
<dbReference type="EMBL" id="FNEW01000001">
    <property type="protein sequence ID" value="SDJ24830.1"/>
    <property type="molecule type" value="Genomic_DNA"/>
</dbReference>
<gene>
    <name evidence="1" type="ORF">SAMN05428983_0810</name>
</gene>
<sequence length="136" mass="15165">MNWRERKREHLLPVHETFSIPAVYLTHAAGIPVPVNIRLHQRPAVIEAQGEDGTGQIIDIVDRVIFKVAEVANVVTSAFVILSDSEAYVTGPSRPEREGFVWVEVRTATKAELVSLLSQVDTAGDEWRGIPPWSQQ</sequence>
<evidence type="ECO:0000313" key="2">
    <source>
        <dbReference type="Proteomes" id="UP000198917"/>
    </source>
</evidence>
<reference evidence="1 2" key="1">
    <citation type="submission" date="2016-10" db="EMBL/GenBank/DDBJ databases">
        <authorList>
            <person name="Varghese N."/>
            <person name="Submissions S."/>
        </authorList>
    </citation>
    <scope>NUCLEOTIDE SEQUENCE [LARGE SCALE GENOMIC DNA]</scope>
    <source>
        <strain evidence="1 2">PDC82</strain>
    </source>
</reference>
<proteinExistence type="predicted"/>
<dbReference type="RefSeq" id="WP_092731722.1">
    <property type="nucleotide sequence ID" value="NZ_FNEW01000001.1"/>
</dbReference>